<evidence type="ECO:0000313" key="2">
    <source>
        <dbReference type="Proteomes" id="UP001481413"/>
    </source>
</evidence>
<sequence length="194" mass="21859">MTLGLRVAGLRERKLAITADLHWSLEEMRAKELGKQFLLNLSEFLPVYSPALRQVYADYDTYFTKTAVVILPDPTDFTTTYSHIPEKSVKATGILLHPTPDGVGVNLRLRNHQSTTLPLDKAFNLIRKQLRGPFLPVVKRGDLRDFDQLTPCLHLNALALGNADTLSRFERLDIANAMEERVQELQLSAHLLGV</sequence>
<keyword evidence="2" id="KW-1185">Reference proteome</keyword>
<accession>A0ABP9ZYP5</accession>
<gene>
    <name evidence="1" type="ORF">NBRC116585_13740</name>
</gene>
<name>A0ABP9ZYP5_9GAMM</name>
<dbReference type="Proteomes" id="UP001481413">
    <property type="component" value="Unassembled WGS sequence"/>
</dbReference>
<proteinExistence type="predicted"/>
<organism evidence="1 2">
    <name type="scientific">Thalassolituus maritimus</name>
    <dbReference type="NCBI Taxonomy" id="484498"/>
    <lineage>
        <taxon>Bacteria</taxon>
        <taxon>Pseudomonadati</taxon>
        <taxon>Pseudomonadota</taxon>
        <taxon>Gammaproteobacteria</taxon>
        <taxon>Oceanospirillales</taxon>
        <taxon>Oceanospirillaceae</taxon>
        <taxon>Thalassolituus</taxon>
    </lineage>
</organism>
<dbReference type="EMBL" id="BAABWH010000003">
    <property type="protein sequence ID" value="GAA6145256.1"/>
    <property type="molecule type" value="Genomic_DNA"/>
</dbReference>
<comment type="caution">
    <text evidence="1">The sequence shown here is derived from an EMBL/GenBank/DDBJ whole genome shotgun (WGS) entry which is preliminary data.</text>
</comment>
<protein>
    <submittedName>
        <fullName evidence="1">Uncharacterized protein</fullName>
    </submittedName>
</protein>
<evidence type="ECO:0000313" key="1">
    <source>
        <dbReference type="EMBL" id="GAA6145256.1"/>
    </source>
</evidence>
<reference evidence="1 2" key="1">
    <citation type="submission" date="2024-04" db="EMBL/GenBank/DDBJ databases">
        <title>Draft genome sequence of Thalassolituus maritimus NBRC 116585.</title>
        <authorList>
            <person name="Miyakawa T."/>
            <person name="Kusuya Y."/>
            <person name="Miura T."/>
        </authorList>
    </citation>
    <scope>NUCLEOTIDE SEQUENCE [LARGE SCALE GENOMIC DNA]</scope>
    <source>
        <strain evidence="1 2">5NW40-0001</strain>
    </source>
</reference>